<dbReference type="AlphaFoldDB" id="A0AAN6VSE1"/>
<reference evidence="1" key="1">
    <citation type="journal article" date="2023" name="Mol. Phylogenet. Evol.">
        <title>Genome-scale phylogeny and comparative genomics of the fungal order Sordariales.</title>
        <authorList>
            <person name="Hensen N."/>
            <person name="Bonometti L."/>
            <person name="Westerberg I."/>
            <person name="Brannstrom I.O."/>
            <person name="Guillou S."/>
            <person name="Cros-Aarteil S."/>
            <person name="Calhoun S."/>
            <person name="Haridas S."/>
            <person name="Kuo A."/>
            <person name="Mondo S."/>
            <person name="Pangilinan J."/>
            <person name="Riley R."/>
            <person name="LaButti K."/>
            <person name="Andreopoulos B."/>
            <person name="Lipzen A."/>
            <person name="Chen C."/>
            <person name="Yan M."/>
            <person name="Daum C."/>
            <person name="Ng V."/>
            <person name="Clum A."/>
            <person name="Steindorff A."/>
            <person name="Ohm R.A."/>
            <person name="Martin F."/>
            <person name="Silar P."/>
            <person name="Natvig D.O."/>
            <person name="Lalanne C."/>
            <person name="Gautier V."/>
            <person name="Ament-Velasquez S.L."/>
            <person name="Kruys A."/>
            <person name="Hutchinson M.I."/>
            <person name="Powell A.J."/>
            <person name="Barry K."/>
            <person name="Miller A.N."/>
            <person name="Grigoriev I.V."/>
            <person name="Debuchy R."/>
            <person name="Gladieux P."/>
            <person name="Hiltunen Thoren M."/>
            <person name="Johannesson H."/>
        </authorList>
    </citation>
    <scope>NUCLEOTIDE SEQUENCE</scope>
    <source>
        <strain evidence="1">CBS 538.74</strain>
    </source>
</reference>
<proteinExistence type="predicted"/>
<evidence type="ECO:0000313" key="2">
    <source>
        <dbReference type="Proteomes" id="UP001302745"/>
    </source>
</evidence>
<protein>
    <recommendedName>
        <fullName evidence="3">F-box domain-containing protein</fullName>
    </recommendedName>
</protein>
<gene>
    <name evidence="1" type="ORF">C8A00DRAFT_40617</name>
</gene>
<organism evidence="1 2">
    <name type="scientific">Chaetomidium leptoderma</name>
    <dbReference type="NCBI Taxonomy" id="669021"/>
    <lineage>
        <taxon>Eukaryota</taxon>
        <taxon>Fungi</taxon>
        <taxon>Dikarya</taxon>
        <taxon>Ascomycota</taxon>
        <taxon>Pezizomycotina</taxon>
        <taxon>Sordariomycetes</taxon>
        <taxon>Sordariomycetidae</taxon>
        <taxon>Sordariales</taxon>
        <taxon>Chaetomiaceae</taxon>
        <taxon>Chaetomidium</taxon>
    </lineage>
</organism>
<dbReference type="EMBL" id="MU856858">
    <property type="protein sequence ID" value="KAK4156928.1"/>
    <property type="molecule type" value="Genomic_DNA"/>
</dbReference>
<accession>A0AAN6VSE1</accession>
<name>A0AAN6VSE1_9PEZI</name>
<comment type="caution">
    <text evidence="1">The sequence shown here is derived from an EMBL/GenBank/DDBJ whole genome shotgun (WGS) entry which is preliminary data.</text>
</comment>
<evidence type="ECO:0000313" key="1">
    <source>
        <dbReference type="EMBL" id="KAK4156928.1"/>
    </source>
</evidence>
<sequence length="419" mass="46953">MPPQLQDLPAEILLLILASTGSLPDLRALASTSPRIYAVFQSDQAELIYQALANELGPVFADALGLSLIQVLDGSSRGYVDQLGDALCAYGAYLAQNDGGGGGLQSHHHHADPSPRRQRLSLDHVLRLARSYRAMALVAGAYTTCALKLFEREARSSSSLPGSVVTAVAAPPSRAEQLRVLRAHYRLQMLLHFWGSWEYHRLNGTDAIDRITLYLFGLWELWEVQQTFCVGTVYDDLRYRLAEVLYRGDPDKSPQSALLSRNFHPLDEFRDFVRQVRATDEAAWQETLERASSFPSGMEAAGRDEEQLSRCFRNRLWQHCEKKGPPEKHRFPASLRFDGDCVGAVPFGWVDAFDGHYGYNLYEKFGAIRREGKPTQGLWSRLGFVMWDEPRVEALKTLSFLSHCTTGWARSGRSTEAGS</sequence>
<evidence type="ECO:0008006" key="3">
    <source>
        <dbReference type="Google" id="ProtNLM"/>
    </source>
</evidence>
<dbReference type="Proteomes" id="UP001302745">
    <property type="component" value="Unassembled WGS sequence"/>
</dbReference>
<keyword evidence="2" id="KW-1185">Reference proteome</keyword>
<reference evidence="1" key="2">
    <citation type="submission" date="2023-05" db="EMBL/GenBank/DDBJ databases">
        <authorList>
            <consortium name="Lawrence Berkeley National Laboratory"/>
            <person name="Steindorff A."/>
            <person name="Hensen N."/>
            <person name="Bonometti L."/>
            <person name="Westerberg I."/>
            <person name="Brannstrom I.O."/>
            <person name="Guillou S."/>
            <person name="Cros-Aarteil S."/>
            <person name="Calhoun S."/>
            <person name="Haridas S."/>
            <person name="Kuo A."/>
            <person name="Mondo S."/>
            <person name="Pangilinan J."/>
            <person name="Riley R."/>
            <person name="Labutti K."/>
            <person name="Andreopoulos B."/>
            <person name="Lipzen A."/>
            <person name="Chen C."/>
            <person name="Yanf M."/>
            <person name="Daum C."/>
            <person name="Ng V."/>
            <person name="Clum A."/>
            <person name="Ohm R."/>
            <person name="Martin F."/>
            <person name="Silar P."/>
            <person name="Natvig D."/>
            <person name="Lalanne C."/>
            <person name="Gautier V."/>
            <person name="Ament-Velasquez S.L."/>
            <person name="Kruys A."/>
            <person name="Hutchinson M.I."/>
            <person name="Powell A.J."/>
            <person name="Barry K."/>
            <person name="Miller A.N."/>
            <person name="Grigoriev I.V."/>
            <person name="Debuchy R."/>
            <person name="Gladieux P."/>
            <person name="Thoren M.H."/>
            <person name="Johannesson H."/>
        </authorList>
    </citation>
    <scope>NUCLEOTIDE SEQUENCE</scope>
    <source>
        <strain evidence="1">CBS 538.74</strain>
    </source>
</reference>